<reference evidence="1" key="1">
    <citation type="submission" date="2020-05" db="EMBL/GenBank/DDBJ databases">
        <authorList>
            <person name="Chiriac C."/>
            <person name="Salcher M."/>
            <person name="Ghai R."/>
            <person name="Kavagutti S V."/>
        </authorList>
    </citation>
    <scope>NUCLEOTIDE SEQUENCE</scope>
</reference>
<sequence>MARDSFSFTVWQRPAPQGSKKYVGTRRTASGANIPLIVESSAYLPAWRKAVVDAVKQGMLDSGDDSKFDGAVRLEVTFYLPKPKTVRTEYPVKPPDIDKVCRSLLDGITYGGVWLDDSLVVDLVARKRWAKGEPGAAVTISAVN</sequence>
<proteinExistence type="predicted"/>
<dbReference type="GO" id="GO:0006310">
    <property type="term" value="P:DNA recombination"/>
    <property type="evidence" value="ECO:0007669"/>
    <property type="project" value="InterPro"/>
</dbReference>
<accession>A0A6J7WNY7</accession>
<protein>
    <submittedName>
        <fullName evidence="1">Rus Holliday junction resolvase</fullName>
    </submittedName>
</protein>
<dbReference type="InterPro" id="IPR008822">
    <property type="entry name" value="Endonuclease_RusA-like"/>
</dbReference>
<evidence type="ECO:0000313" key="1">
    <source>
        <dbReference type="EMBL" id="CAB5218432.1"/>
    </source>
</evidence>
<dbReference type="InterPro" id="IPR036614">
    <property type="entry name" value="RusA-like_sf"/>
</dbReference>
<dbReference type="Pfam" id="PF05866">
    <property type="entry name" value="RusA"/>
    <property type="match status" value="1"/>
</dbReference>
<dbReference type="GO" id="GO:0000287">
    <property type="term" value="F:magnesium ion binding"/>
    <property type="evidence" value="ECO:0007669"/>
    <property type="project" value="InterPro"/>
</dbReference>
<organism evidence="1">
    <name type="scientific">uncultured Caudovirales phage</name>
    <dbReference type="NCBI Taxonomy" id="2100421"/>
    <lineage>
        <taxon>Viruses</taxon>
        <taxon>Duplodnaviria</taxon>
        <taxon>Heunggongvirae</taxon>
        <taxon>Uroviricota</taxon>
        <taxon>Caudoviricetes</taxon>
        <taxon>Peduoviridae</taxon>
        <taxon>Maltschvirus</taxon>
        <taxon>Maltschvirus maltsch</taxon>
    </lineage>
</organism>
<gene>
    <name evidence="1" type="ORF">UFOVP219_17</name>
</gene>
<dbReference type="EMBL" id="LR798260">
    <property type="protein sequence ID" value="CAB5218432.1"/>
    <property type="molecule type" value="Genomic_DNA"/>
</dbReference>
<dbReference type="GO" id="GO:0006281">
    <property type="term" value="P:DNA repair"/>
    <property type="evidence" value="ECO:0007669"/>
    <property type="project" value="InterPro"/>
</dbReference>
<dbReference type="SUPFAM" id="SSF103084">
    <property type="entry name" value="Holliday junction resolvase RusA"/>
    <property type="match status" value="1"/>
</dbReference>
<name>A0A6J7WNY7_9CAUD</name>
<dbReference type="Gene3D" id="3.30.1330.70">
    <property type="entry name" value="Holliday junction resolvase RusA"/>
    <property type="match status" value="1"/>
</dbReference>